<sequence length="253" mass="26270">MRSPLCLILTVLIGTATAVTVPVARGDTLTALAARYGTSVAALRQANPSLVGDGVRAGTRLTLPASHPAVWTVQAGDTLSSVARRQAVTLQALLNVNPGVNPQQALRIGQRLTLPSAPGQARAPTAATVRPASIRVLAALPLQGRLTTPYRTGHEGIDLAAPTGTPVRAARAGVVTESRFDARTGWGWTVVVDHGDGMTTRYSHNSANLVLEGTRVAAGQVIARVGSTGNSTGPHLDFRVVVRGTPVDPLRLD</sequence>
<dbReference type="Gene3D" id="2.70.70.10">
    <property type="entry name" value="Glucose Permease (Domain IIA)"/>
    <property type="match status" value="1"/>
</dbReference>
<feature type="chain" id="PRO_5031295703" evidence="1">
    <location>
        <begin position="19"/>
        <end position="253"/>
    </location>
</feature>
<name>A0A7W8NPZ7_9DEIO</name>
<dbReference type="PROSITE" id="PS51782">
    <property type="entry name" value="LYSM"/>
    <property type="match status" value="2"/>
</dbReference>
<accession>A0A7W8NPZ7</accession>
<protein>
    <submittedName>
        <fullName evidence="4">Murein DD-endopeptidase MepM/ murein hydrolase activator NlpD</fullName>
    </submittedName>
</protein>
<evidence type="ECO:0000313" key="5">
    <source>
        <dbReference type="Proteomes" id="UP000539473"/>
    </source>
</evidence>
<evidence type="ECO:0000313" key="3">
    <source>
        <dbReference type="EMBL" id="GHF58053.1"/>
    </source>
</evidence>
<dbReference type="EMBL" id="JACHFK010000013">
    <property type="protein sequence ID" value="MBB5378484.1"/>
    <property type="molecule type" value="Genomic_DNA"/>
</dbReference>
<dbReference type="Proteomes" id="UP000539473">
    <property type="component" value="Unassembled WGS sequence"/>
</dbReference>
<dbReference type="EMBL" id="BNAJ01000012">
    <property type="protein sequence ID" value="GHF58053.1"/>
    <property type="molecule type" value="Genomic_DNA"/>
</dbReference>
<dbReference type="PANTHER" id="PTHR21666:SF270">
    <property type="entry name" value="MUREIN HYDROLASE ACTIVATOR ENVC"/>
    <property type="match status" value="1"/>
</dbReference>
<reference evidence="3" key="4">
    <citation type="submission" date="2024-05" db="EMBL/GenBank/DDBJ databases">
        <authorList>
            <person name="Sun Q."/>
            <person name="Zhou Y."/>
        </authorList>
    </citation>
    <scope>NUCLEOTIDE SEQUENCE</scope>
    <source>
        <strain evidence="3">CGMCC 1.18437</strain>
    </source>
</reference>
<reference evidence="6" key="2">
    <citation type="journal article" date="2019" name="Int. J. Syst. Evol. Microbiol.">
        <title>The Global Catalogue of Microorganisms (GCM) 10K type strain sequencing project: providing services to taxonomists for standard genome sequencing and annotation.</title>
        <authorList>
            <consortium name="The Broad Institute Genomics Platform"/>
            <consortium name="The Broad Institute Genome Sequencing Center for Infectious Disease"/>
            <person name="Wu L."/>
            <person name="Ma J."/>
        </authorList>
    </citation>
    <scope>NUCLEOTIDE SEQUENCE [LARGE SCALE GENOMIC DNA]</scope>
    <source>
        <strain evidence="6">CGMCC 1.18437</strain>
    </source>
</reference>
<evidence type="ECO:0000256" key="1">
    <source>
        <dbReference type="SAM" id="SignalP"/>
    </source>
</evidence>
<dbReference type="SUPFAM" id="SSF54106">
    <property type="entry name" value="LysM domain"/>
    <property type="match status" value="2"/>
</dbReference>
<comment type="caution">
    <text evidence="4">The sequence shown here is derived from an EMBL/GenBank/DDBJ whole genome shotgun (WGS) entry which is preliminary data.</text>
</comment>
<gene>
    <name evidence="3" type="ORF">GCM10017781_37840</name>
    <name evidence="4" type="ORF">HNQ07_003991</name>
</gene>
<feature type="domain" description="LysM" evidence="2">
    <location>
        <begin position="69"/>
        <end position="114"/>
    </location>
</feature>
<dbReference type="InterPro" id="IPR036779">
    <property type="entry name" value="LysM_dom_sf"/>
</dbReference>
<dbReference type="SUPFAM" id="SSF51261">
    <property type="entry name" value="Duplicated hybrid motif"/>
    <property type="match status" value="1"/>
</dbReference>
<reference evidence="4 5" key="3">
    <citation type="submission" date="2020-08" db="EMBL/GenBank/DDBJ databases">
        <title>Genomic Encyclopedia of Type Strains, Phase IV (KMG-IV): sequencing the most valuable type-strain genomes for metagenomic binning, comparative biology and taxonomic classification.</title>
        <authorList>
            <person name="Goeker M."/>
        </authorList>
    </citation>
    <scope>NUCLEOTIDE SEQUENCE [LARGE SCALE GENOMIC DNA]</scope>
    <source>
        <strain evidence="4 5">DSM 27521</strain>
    </source>
</reference>
<dbReference type="InterPro" id="IPR050570">
    <property type="entry name" value="Cell_wall_metabolism_enzyme"/>
</dbReference>
<dbReference type="SMART" id="SM00257">
    <property type="entry name" value="LysM"/>
    <property type="match status" value="2"/>
</dbReference>
<dbReference type="InterPro" id="IPR011055">
    <property type="entry name" value="Dup_hybrid_motif"/>
</dbReference>
<evidence type="ECO:0000313" key="4">
    <source>
        <dbReference type="EMBL" id="MBB5378484.1"/>
    </source>
</evidence>
<dbReference type="CDD" id="cd12797">
    <property type="entry name" value="M23_peptidase"/>
    <property type="match status" value="1"/>
</dbReference>
<keyword evidence="4" id="KW-0378">Hydrolase</keyword>
<dbReference type="Gene3D" id="3.10.350.10">
    <property type="entry name" value="LysM domain"/>
    <property type="match status" value="2"/>
</dbReference>
<dbReference type="PANTHER" id="PTHR21666">
    <property type="entry name" value="PEPTIDASE-RELATED"/>
    <property type="match status" value="1"/>
</dbReference>
<dbReference type="RefSeq" id="WP_184115019.1">
    <property type="nucleotide sequence ID" value="NZ_BNAJ01000012.1"/>
</dbReference>
<dbReference type="Pfam" id="PF01476">
    <property type="entry name" value="LysM"/>
    <property type="match status" value="2"/>
</dbReference>
<keyword evidence="6" id="KW-1185">Reference proteome</keyword>
<evidence type="ECO:0000313" key="6">
    <source>
        <dbReference type="Proteomes" id="UP000619376"/>
    </source>
</evidence>
<proteinExistence type="predicted"/>
<dbReference type="AlphaFoldDB" id="A0A7W8NPZ7"/>
<organism evidence="4 5">
    <name type="scientific">Deinococcus metalli</name>
    <dbReference type="NCBI Taxonomy" id="1141878"/>
    <lineage>
        <taxon>Bacteria</taxon>
        <taxon>Thermotogati</taxon>
        <taxon>Deinococcota</taxon>
        <taxon>Deinococci</taxon>
        <taxon>Deinococcales</taxon>
        <taxon>Deinococcaceae</taxon>
        <taxon>Deinococcus</taxon>
    </lineage>
</organism>
<dbReference type="InterPro" id="IPR018392">
    <property type="entry name" value="LysM"/>
</dbReference>
<dbReference type="GO" id="GO:0004222">
    <property type="term" value="F:metalloendopeptidase activity"/>
    <property type="evidence" value="ECO:0007669"/>
    <property type="project" value="TreeGrafter"/>
</dbReference>
<dbReference type="Proteomes" id="UP000619376">
    <property type="component" value="Unassembled WGS sequence"/>
</dbReference>
<keyword evidence="1" id="KW-0732">Signal</keyword>
<dbReference type="CDD" id="cd00118">
    <property type="entry name" value="LysM"/>
    <property type="match status" value="2"/>
</dbReference>
<feature type="signal peptide" evidence="1">
    <location>
        <begin position="1"/>
        <end position="18"/>
    </location>
</feature>
<evidence type="ECO:0000259" key="2">
    <source>
        <dbReference type="PROSITE" id="PS51782"/>
    </source>
</evidence>
<reference evidence="3" key="1">
    <citation type="journal article" date="2014" name="Int. J. Syst. Evol. Microbiol.">
        <title>Complete genome of a new Firmicutes species belonging to the dominant human colonic microbiota ('Ruminococcus bicirculans') reveals two chromosomes and a selective capacity to utilize plant glucans.</title>
        <authorList>
            <consortium name="NISC Comparative Sequencing Program"/>
            <person name="Wegmann U."/>
            <person name="Louis P."/>
            <person name="Goesmann A."/>
            <person name="Henrissat B."/>
            <person name="Duncan S.H."/>
            <person name="Flint H.J."/>
        </authorList>
    </citation>
    <scope>NUCLEOTIDE SEQUENCE</scope>
    <source>
        <strain evidence="3">CGMCC 1.18437</strain>
    </source>
</reference>
<feature type="domain" description="LysM" evidence="2">
    <location>
        <begin position="19"/>
        <end position="63"/>
    </location>
</feature>
<dbReference type="InterPro" id="IPR016047">
    <property type="entry name" value="M23ase_b-sheet_dom"/>
</dbReference>
<dbReference type="Pfam" id="PF01551">
    <property type="entry name" value="Peptidase_M23"/>
    <property type="match status" value="1"/>
</dbReference>